<evidence type="ECO:0000313" key="9">
    <source>
        <dbReference type="EMBL" id="GAD60836.1"/>
    </source>
</evidence>
<feature type="transmembrane region" description="Helical" evidence="7">
    <location>
        <begin position="45"/>
        <end position="63"/>
    </location>
</feature>
<dbReference type="PANTHER" id="PTHR30443:SF2">
    <property type="entry name" value="PHOSPHOETHANOLAMINE TRANSFERASE EPTC"/>
    <property type="match status" value="1"/>
</dbReference>
<gene>
    <name evidence="9" type="ORF">PA6_002_00790</name>
</gene>
<evidence type="ECO:0000256" key="6">
    <source>
        <dbReference type="ARBA" id="ARBA00023136"/>
    </source>
</evidence>
<feature type="transmembrane region" description="Helical" evidence="7">
    <location>
        <begin position="70"/>
        <end position="91"/>
    </location>
</feature>
<name>U2YZA6_AQUA1</name>
<evidence type="ECO:0000256" key="5">
    <source>
        <dbReference type="ARBA" id="ARBA00022989"/>
    </source>
</evidence>
<dbReference type="CDD" id="cd16017">
    <property type="entry name" value="LptA"/>
    <property type="match status" value="1"/>
</dbReference>
<evidence type="ECO:0000256" key="7">
    <source>
        <dbReference type="SAM" id="Phobius"/>
    </source>
</evidence>
<dbReference type="InterPro" id="IPR047787">
    <property type="entry name" value="EptC/CptA"/>
</dbReference>
<feature type="transmembrane region" description="Helical" evidence="7">
    <location>
        <begin position="151"/>
        <end position="169"/>
    </location>
</feature>
<dbReference type="Pfam" id="PF00884">
    <property type="entry name" value="Sulfatase"/>
    <property type="match status" value="1"/>
</dbReference>
<dbReference type="NCBIfam" id="NF007933">
    <property type="entry name" value="PRK10649.1"/>
    <property type="match status" value="1"/>
</dbReference>
<dbReference type="GO" id="GO:0005886">
    <property type="term" value="C:plasma membrane"/>
    <property type="evidence" value="ECO:0007669"/>
    <property type="project" value="UniProtKB-SubCell"/>
</dbReference>
<sequence length="585" mass="66014">MMTDAQRARAAVDWRGLGWTLLFFWYFSGVTQALIYATGSAGFSGLRQSLLLSLLWLVPLLLFPARARMLAALIGVPLWLCSLAGFGYFLIYGQEFSQSVIFILFESNVSEGSEYLAQYFAWWMLPAFFAYGLGAWLLWRQVRPVYLPRPAAALAAAFFLFASIGYPAIRQFSKHDDVAVALEKFEARIEPATPWQLVVGYRQYRSQLANMQALLEGRQRIAPLTDLRDAHAGQPATLVLVIGESTNRQRMSLYGYGRKTTPELDQLRDQLQVFTGAVTPRPYTIEALQQVLTFADQENPDAYLNTPSLVSVMKQAGYKTYWITNQQTITKRNTMLTTFSKQADEQFYLNNNREQNARQYDGDVLDPFAKVLAEDAPRKFIVVHLLGTHMSYQYRYPPEYERFTDHSGAPAHVSEDQLPTYNAYDNAVLYNDFVVSSLIKRFAATDPNGFLLYLADHGEAVFDAPKAEVLGRNEAAPTDPMYTIPFLLWNSPKWQAQQPRDFAQALARPFSSSSLVHTWADLAGLDFAEHDRSRSLVSNEFKARPLLIGDPQQPQNLIDFSLIRPKPVDSEVAQQAAASTPAQPL</sequence>
<dbReference type="Gene3D" id="3.40.720.10">
    <property type="entry name" value="Alkaline Phosphatase, subunit A"/>
    <property type="match status" value="1"/>
</dbReference>
<keyword evidence="4 7" id="KW-0812">Transmembrane</keyword>
<keyword evidence="2" id="KW-1003">Cell membrane</keyword>
<dbReference type="EMBL" id="BATI01000002">
    <property type="protein sequence ID" value="GAD60836.1"/>
    <property type="molecule type" value="Genomic_DNA"/>
</dbReference>
<keyword evidence="3" id="KW-0808">Transferase</keyword>
<comment type="caution">
    <text evidence="9">The sequence shown here is derived from an EMBL/GenBank/DDBJ whole genome shotgun (WGS) entry which is preliminary data.</text>
</comment>
<dbReference type="InterPro" id="IPR000917">
    <property type="entry name" value="Sulfatase_N"/>
</dbReference>
<proteinExistence type="predicted"/>
<dbReference type="AlphaFoldDB" id="U2YZA6"/>
<keyword evidence="10" id="KW-1185">Reference proteome</keyword>
<keyword evidence="6 7" id="KW-0472">Membrane</keyword>
<dbReference type="GO" id="GO:0009244">
    <property type="term" value="P:lipopolysaccharide core region biosynthetic process"/>
    <property type="evidence" value="ECO:0007669"/>
    <property type="project" value="TreeGrafter"/>
</dbReference>
<accession>U2YZA6</accession>
<dbReference type="NCBIfam" id="NF012179">
    <property type="entry name" value="CptA"/>
    <property type="match status" value="1"/>
</dbReference>
<dbReference type="GO" id="GO:0016776">
    <property type="term" value="F:phosphotransferase activity, phosphate group as acceptor"/>
    <property type="evidence" value="ECO:0007669"/>
    <property type="project" value="TreeGrafter"/>
</dbReference>
<organism evidence="9 10">
    <name type="scientific">Aquipseudomonas alcaligenes (strain ATCC 14909 / DSM 50342 / CCUG 1425 / JCM 20561 / NBRC 14159 / NCIMB 9945 / NCTC 10367 / 1577)</name>
    <name type="common">Pseudomonas alcaligenes</name>
    <dbReference type="NCBI Taxonomy" id="1215092"/>
    <lineage>
        <taxon>Bacteria</taxon>
        <taxon>Pseudomonadati</taxon>
        <taxon>Pseudomonadota</taxon>
        <taxon>Gammaproteobacteria</taxon>
        <taxon>Pseudomonadales</taxon>
        <taxon>Pseudomonadaceae</taxon>
        <taxon>Aquipseudomonas</taxon>
    </lineage>
</organism>
<feature type="transmembrane region" description="Helical" evidence="7">
    <location>
        <begin position="120"/>
        <end position="139"/>
    </location>
</feature>
<dbReference type="PANTHER" id="PTHR30443">
    <property type="entry name" value="INNER MEMBRANE PROTEIN"/>
    <property type="match status" value="1"/>
</dbReference>
<reference evidence="9" key="1">
    <citation type="submission" date="2024-09" db="EMBL/GenBank/DDBJ databases">
        <title>Whole genome shotgun sequence of Pseudomonas alcaligenes NBRC 14159.</title>
        <authorList>
            <person name="Yoshida I."/>
            <person name="Hosoyama A."/>
            <person name="Tsuchikane K."/>
            <person name="Noguchi M."/>
            <person name="Hirakata S."/>
            <person name="Ando Y."/>
            <person name="Ohji S."/>
            <person name="Yamazoe A."/>
            <person name="Yamazaki S."/>
            <person name="Fujita N."/>
        </authorList>
    </citation>
    <scope>NUCLEOTIDE SEQUENCE</scope>
    <source>
        <strain evidence="9">NBRC 14159</strain>
    </source>
</reference>
<evidence type="ECO:0000256" key="1">
    <source>
        <dbReference type="ARBA" id="ARBA00004651"/>
    </source>
</evidence>
<evidence type="ECO:0000256" key="4">
    <source>
        <dbReference type="ARBA" id="ARBA00022692"/>
    </source>
</evidence>
<dbReference type="InterPro" id="IPR058130">
    <property type="entry name" value="PEA_transf_C"/>
</dbReference>
<dbReference type="InterPro" id="IPR017850">
    <property type="entry name" value="Alkaline_phosphatase_core_sf"/>
</dbReference>
<feature type="transmembrane region" description="Helical" evidence="7">
    <location>
        <begin position="21"/>
        <end position="39"/>
    </location>
</feature>
<protein>
    <recommendedName>
        <fullName evidence="8">Sulfatase N-terminal domain-containing protein</fullName>
    </recommendedName>
</protein>
<feature type="domain" description="Sulfatase N-terminal" evidence="8">
    <location>
        <begin position="237"/>
        <end position="524"/>
    </location>
</feature>
<dbReference type="InterPro" id="IPR040423">
    <property type="entry name" value="PEA_transferase"/>
</dbReference>
<evidence type="ECO:0000259" key="8">
    <source>
        <dbReference type="Pfam" id="PF00884"/>
    </source>
</evidence>
<evidence type="ECO:0000256" key="2">
    <source>
        <dbReference type="ARBA" id="ARBA00022475"/>
    </source>
</evidence>
<evidence type="ECO:0000313" key="10">
    <source>
        <dbReference type="Proteomes" id="UP000016560"/>
    </source>
</evidence>
<dbReference type="eggNOG" id="COG2194">
    <property type="taxonomic scope" value="Bacteria"/>
</dbReference>
<dbReference type="SUPFAM" id="SSF53649">
    <property type="entry name" value="Alkaline phosphatase-like"/>
    <property type="match status" value="1"/>
</dbReference>
<dbReference type="STRING" id="43263.A0T30_03850"/>
<dbReference type="Proteomes" id="UP000016560">
    <property type="component" value="Unassembled WGS sequence"/>
</dbReference>
<comment type="subcellular location">
    <subcellularLocation>
        <location evidence="1">Cell membrane</location>
        <topology evidence="1">Multi-pass membrane protein</topology>
    </subcellularLocation>
</comment>
<evidence type="ECO:0000256" key="3">
    <source>
        <dbReference type="ARBA" id="ARBA00022679"/>
    </source>
</evidence>
<keyword evidence="5 7" id="KW-1133">Transmembrane helix</keyword>